<gene>
    <name evidence="8" type="ORF">CHIRRI_LOCUS6148</name>
</gene>
<proteinExistence type="inferred from homology"/>
<dbReference type="InterPro" id="IPR016024">
    <property type="entry name" value="ARM-type_fold"/>
</dbReference>
<evidence type="ECO:0000256" key="4">
    <source>
        <dbReference type="ARBA" id="ARBA00022448"/>
    </source>
</evidence>
<dbReference type="GO" id="GO:0005634">
    <property type="term" value="C:nucleus"/>
    <property type="evidence" value="ECO:0007669"/>
    <property type="project" value="UniProtKB-SubCell"/>
</dbReference>
<keyword evidence="5" id="KW-0963">Cytoplasm</keyword>
<comment type="subcellular location">
    <subcellularLocation>
        <location evidence="2">Cytoplasm</location>
    </subcellularLocation>
    <subcellularLocation>
        <location evidence="1">Nucleus</location>
    </subcellularLocation>
</comment>
<dbReference type="GO" id="GO:0006611">
    <property type="term" value="P:protein export from nucleus"/>
    <property type="evidence" value="ECO:0007669"/>
    <property type="project" value="InterPro"/>
</dbReference>
<evidence type="ECO:0000256" key="2">
    <source>
        <dbReference type="ARBA" id="ARBA00004496"/>
    </source>
</evidence>
<dbReference type="GO" id="GO:0005049">
    <property type="term" value="F:nuclear export signal receptor activity"/>
    <property type="evidence" value="ECO:0007669"/>
    <property type="project" value="InterPro"/>
</dbReference>
<evidence type="ECO:0000256" key="1">
    <source>
        <dbReference type="ARBA" id="ARBA00004123"/>
    </source>
</evidence>
<dbReference type="EMBL" id="OU895878">
    <property type="protein sequence ID" value="CAG9803247.1"/>
    <property type="molecule type" value="Genomic_DNA"/>
</dbReference>
<keyword evidence="9" id="KW-1185">Reference proteome</keyword>
<dbReference type="SUPFAM" id="SSF48371">
    <property type="entry name" value="ARM repeat"/>
    <property type="match status" value="1"/>
</dbReference>
<keyword evidence="7" id="KW-0539">Nucleus</keyword>
<reference evidence="8" key="2">
    <citation type="submission" date="2022-10" db="EMBL/GenBank/DDBJ databases">
        <authorList>
            <consortium name="ENA_rothamsted_submissions"/>
            <consortium name="culmorum"/>
            <person name="King R."/>
        </authorList>
    </citation>
    <scope>NUCLEOTIDE SEQUENCE</scope>
</reference>
<dbReference type="InterPro" id="IPR040016">
    <property type="entry name" value="XPO6"/>
</dbReference>
<dbReference type="Gene3D" id="1.25.10.10">
    <property type="entry name" value="Leucine-rich Repeat Variant"/>
    <property type="match status" value="1"/>
</dbReference>
<dbReference type="GO" id="GO:0005737">
    <property type="term" value="C:cytoplasm"/>
    <property type="evidence" value="ECO:0007669"/>
    <property type="project" value="UniProtKB-SubCell"/>
</dbReference>
<evidence type="ECO:0000256" key="6">
    <source>
        <dbReference type="ARBA" id="ARBA00022927"/>
    </source>
</evidence>
<dbReference type="PANTHER" id="PTHR21452:SF4">
    <property type="entry name" value="EXPORTIN-6"/>
    <property type="match status" value="1"/>
</dbReference>
<name>A0A9N9WT91_9DIPT</name>
<dbReference type="Proteomes" id="UP001153620">
    <property type="component" value="Chromosome 2"/>
</dbReference>
<evidence type="ECO:0000256" key="7">
    <source>
        <dbReference type="ARBA" id="ARBA00023242"/>
    </source>
</evidence>
<dbReference type="InterPro" id="IPR011989">
    <property type="entry name" value="ARM-like"/>
</dbReference>
<accession>A0A9N9WT91</accession>
<keyword evidence="6" id="KW-0653">Protein transport</keyword>
<dbReference type="OrthoDB" id="10261013at2759"/>
<evidence type="ECO:0000313" key="8">
    <source>
        <dbReference type="EMBL" id="CAG9803247.1"/>
    </source>
</evidence>
<organism evidence="8 9">
    <name type="scientific">Chironomus riparius</name>
    <dbReference type="NCBI Taxonomy" id="315576"/>
    <lineage>
        <taxon>Eukaryota</taxon>
        <taxon>Metazoa</taxon>
        <taxon>Ecdysozoa</taxon>
        <taxon>Arthropoda</taxon>
        <taxon>Hexapoda</taxon>
        <taxon>Insecta</taxon>
        <taxon>Pterygota</taxon>
        <taxon>Neoptera</taxon>
        <taxon>Endopterygota</taxon>
        <taxon>Diptera</taxon>
        <taxon>Nematocera</taxon>
        <taxon>Chironomoidea</taxon>
        <taxon>Chironomidae</taxon>
        <taxon>Chironominae</taxon>
        <taxon>Chironomus</taxon>
    </lineage>
</organism>
<comment type="similarity">
    <text evidence="3">Belongs to the exportin family.</text>
</comment>
<evidence type="ECO:0000313" key="9">
    <source>
        <dbReference type="Proteomes" id="UP001153620"/>
    </source>
</evidence>
<dbReference type="PANTHER" id="PTHR21452">
    <property type="entry name" value="EXPORTIN-6"/>
    <property type="match status" value="1"/>
</dbReference>
<dbReference type="AlphaFoldDB" id="A0A9N9WT91"/>
<evidence type="ECO:0000256" key="3">
    <source>
        <dbReference type="ARBA" id="ARBA00009466"/>
    </source>
</evidence>
<keyword evidence="4" id="KW-0813">Transport</keyword>
<sequence>MELEYLEAILNEFYHHGTSNFRKKEIEAQLKEFQEHANASQICIQNLTNTYGLNNQFIFFFSVSTLEFTITKNWFIIDKKLRIQIRDMLWYIYSSFPPNVGALQRDKLAQLIALIGKREFPVDHADYVNQILSLTKMKFILGINLLKSTSNEICSTKVDCSHQQKSKFVQSMILCLNDIMTLLGKFLTLCVCHVSNNELIVGPEMDFDIHRSLPNDERFSFSCCELLNTIASIFSWVPSKFMETIMNVEFFNNIYELSSFTNEKCINVHLTAITTICELFYLQKQIPQLNLQANGITELIQHKNLAQSPEEYQDKITELLKLFIQQQWSRFVNQPEFPSKEFLLYLFSFTFSDNISALTFGERLSLWIPIIKSFDEKIAPRYTETIVQLISNVILKMQFQNNSELLDLLDTEEMDENMETELQSFRNNCIEIVLTAAEIEPCKIFDLLNIEFTKENGHLKNYVNLLSTLPDYSKDLTVKRVSLSQIVRYSADPSFHLHCMCKDLTTLLQMVTQTCNVILVITCDRNNSITNIIRTCIILLKLANQKKLHLYDLDVQLKTDLIELQAQILTTVRGLMLLRTEIYENHNEIFELIESVMSALLPSRYAFMEPPLVLNTAVQLVVTITTVLRPNYFLKNTLVQELFHSDLSRFDEQIRLQIKLVVFNALVLPYSNIAVNLTEEQEYEKRGELLQQYVGFISYKFLSLNVQSSYIAAKHEIRSEMKDYEHLLNSYENTNNYSKQILLSAINPIIKKSIEIFQFAAKNYSHDENDLSIIINFNLSIVKCLQVQLGSDFVINIVRLFLDIASTPNRSAHALNKLLEMLIFIVQHTGTTSTHLMPDILKLTVDDLLRINPQIDISYNLFSLYDTILQNHWNYFQKNLSNTRNSQEDLMKIFTTYGQYLCNGSPIDPQIGRVIMASLEVLNEKWHLYDKTFFKNSLLKSFMTTLLRLIISSDGILFYDQIITILFNMSEKNKPALHECLAAVFSDKTKIVQLCEVTDLPTFANIMEILIQDSNVVHQ</sequence>
<protein>
    <submittedName>
        <fullName evidence="8">Uncharacterized protein</fullName>
    </submittedName>
</protein>
<reference evidence="8" key="1">
    <citation type="submission" date="2022-01" db="EMBL/GenBank/DDBJ databases">
        <authorList>
            <person name="King R."/>
        </authorList>
    </citation>
    <scope>NUCLEOTIDE SEQUENCE</scope>
</reference>
<evidence type="ECO:0000256" key="5">
    <source>
        <dbReference type="ARBA" id="ARBA00022490"/>
    </source>
</evidence>